<dbReference type="PROSITE" id="PS00211">
    <property type="entry name" value="ABC_TRANSPORTER_1"/>
    <property type="match status" value="1"/>
</dbReference>
<evidence type="ECO:0000313" key="5">
    <source>
        <dbReference type="EMBL" id="RFS23866.1"/>
    </source>
</evidence>
<accession>A0A3E1YC79</accession>
<keyword evidence="2" id="KW-0547">Nucleotide-binding</keyword>
<evidence type="ECO:0000256" key="1">
    <source>
        <dbReference type="ARBA" id="ARBA00022448"/>
    </source>
</evidence>
<comment type="caution">
    <text evidence="5">The sequence shown here is derived from an EMBL/GenBank/DDBJ whole genome shotgun (WGS) entry which is preliminary data.</text>
</comment>
<dbReference type="SMART" id="SM00382">
    <property type="entry name" value="AAA"/>
    <property type="match status" value="1"/>
</dbReference>
<keyword evidence="6" id="KW-1185">Reference proteome</keyword>
<dbReference type="OrthoDB" id="9802264at2"/>
<protein>
    <submittedName>
        <fullName evidence="5">ABC transporter ATP-binding protein</fullName>
    </submittedName>
</protein>
<evidence type="ECO:0000259" key="4">
    <source>
        <dbReference type="PROSITE" id="PS50893"/>
    </source>
</evidence>
<keyword evidence="3 5" id="KW-0067">ATP-binding</keyword>
<dbReference type="Proteomes" id="UP000260644">
    <property type="component" value="Unassembled WGS sequence"/>
</dbReference>
<dbReference type="GO" id="GO:0016887">
    <property type="term" value="F:ATP hydrolysis activity"/>
    <property type="evidence" value="ECO:0007669"/>
    <property type="project" value="InterPro"/>
</dbReference>
<evidence type="ECO:0000256" key="3">
    <source>
        <dbReference type="ARBA" id="ARBA00022840"/>
    </source>
</evidence>
<sequence>MNANVYTKTGPLVCAENVSLQYGTKTILRDINFCIHDIHRPNMEQGQVVSLIGRSGIGKTQLFKVLSGLIQPTQGVVKIDTDQHPVRAGEVGIVPQNYILFNHRTIYHNLKIGLDNAAVKLTDAEKKSIITDYAETFQLTEHLQKYPAQLSGGQRQRVSIIQQVLTGNKFILLDEPFSGLDVLMIDRVIQLLVKVSTLQEQNTLIIVSHDIENAAAISDTVWVLGCEDGKEGATIKHEYDLCAMGYAWQPEVRKEPGFQDLIANIKSLL</sequence>
<dbReference type="Gene3D" id="3.40.50.300">
    <property type="entry name" value="P-loop containing nucleotide triphosphate hydrolases"/>
    <property type="match status" value="1"/>
</dbReference>
<dbReference type="InterPro" id="IPR003593">
    <property type="entry name" value="AAA+_ATPase"/>
</dbReference>
<dbReference type="SUPFAM" id="SSF52540">
    <property type="entry name" value="P-loop containing nucleoside triphosphate hydrolases"/>
    <property type="match status" value="1"/>
</dbReference>
<gene>
    <name evidence="5" type="ORF">DVR12_08225</name>
</gene>
<evidence type="ECO:0000256" key="2">
    <source>
        <dbReference type="ARBA" id="ARBA00022741"/>
    </source>
</evidence>
<dbReference type="GO" id="GO:0005524">
    <property type="term" value="F:ATP binding"/>
    <property type="evidence" value="ECO:0007669"/>
    <property type="project" value="UniProtKB-KW"/>
</dbReference>
<dbReference type="PANTHER" id="PTHR42781">
    <property type="entry name" value="SPERMIDINE/PUTRESCINE IMPORT ATP-BINDING PROTEIN POTA"/>
    <property type="match status" value="1"/>
</dbReference>
<reference evidence="5 6" key="1">
    <citation type="submission" date="2018-07" db="EMBL/GenBank/DDBJ databases">
        <title>Chitinophaga K2CV101002-2 sp. nov., isolated from a monsoon evergreen broad-leaved forest soil.</title>
        <authorList>
            <person name="Lv Y."/>
        </authorList>
    </citation>
    <scope>NUCLEOTIDE SEQUENCE [LARGE SCALE GENOMIC DNA]</scope>
    <source>
        <strain evidence="5 6">GDMCC 1.1288</strain>
    </source>
</reference>
<dbReference type="EMBL" id="QPMM01000003">
    <property type="protein sequence ID" value="RFS23866.1"/>
    <property type="molecule type" value="Genomic_DNA"/>
</dbReference>
<evidence type="ECO:0000313" key="6">
    <source>
        <dbReference type="Proteomes" id="UP000260644"/>
    </source>
</evidence>
<proteinExistence type="predicted"/>
<organism evidence="5 6">
    <name type="scientific">Chitinophaga silvatica</name>
    <dbReference type="NCBI Taxonomy" id="2282649"/>
    <lineage>
        <taxon>Bacteria</taxon>
        <taxon>Pseudomonadati</taxon>
        <taxon>Bacteroidota</taxon>
        <taxon>Chitinophagia</taxon>
        <taxon>Chitinophagales</taxon>
        <taxon>Chitinophagaceae</taxon>
        <taxon>Chitinophaga</taxon>
    </lineage>
</organism>
<name>A0A3E1YC79_9BACT</name>
<dbReference type="PANTHER" id="PTHR42781:SF4">
    <property type="entry name" value="SPERMIDINE_PUTRESCINE IMPORT ATP-BINDING PROTEIN POTA"/>
    <property type="match status" value="1"/>
</dbReference>
<feature type="domain" description="ABC transporter" evidence="4">
    <location>
        <begin position="13"/>
        <end position="251"/>
    </location>
</feature>
<dbReference type="InterPro" id="IPR003439">
    <property type="entry name" value="ABC_transporter-like_ATP-bd"/>
</dbReference>
<dbReference type="InterPro" id="IPR017871">
    <property type="entry name" value="ABC_transporter-like_CS"/>
</dbReference>
<keyword evidence="1" id="KW-0813">Transport</keyword>
<dbReference type="InterPro" id="IPR027417">
    <property type="entry name" value="P-loop_NTPase"/>
</dbReference>
<dbReference type="PROSITE" id="PS50893">
    <property type="entry name" value="ABC_TRANSPORTER_2"/>
    <property type="match status" value="1"/>
</dbReference>
<dbReference type="AlphaFoldDB" id="A0A3E1YC79"/>
<dbReference type="RefSeq" id="WP_116975192.1">
    <property type="nucleotide sequence ID" value="NZ_QPMM01000003.1"/>
</dbReference>
<dbReference type="Pfam" id="PF00005">
    <property type="entry name" value="ABC_tran"/>
    <property type="match status" value="1"/>
</dbReference>
<dbReference type="InterPro" id="IPR050093">
    <property type="entry name" value="ABC_SmlMolc_Importer"/>
</dbReference>